<feature type="compositionally biased region" description="Polar residues" evidence="1">
    <location>
        <begin position="87"/>
        <end position="96"/>
    </location>
</feature>
<keyword evidence="3" id="KW-1185">Reference proteome</keyword>
<feature type="region of interest" description="Disordered" evidence="1">
    <location>
        <begin position="41"/>
        <end position="96"/>
    </location>
</feature>
<reference evidence="2 3" key="1">
    <citation type="submission" date="2024-11" db="EMBL/GenBank/DDBJ databases">
        <title>Adaptive evolution of stress response genes in parasites aligns with host niche diversity.</title>
        <authorList>
            <person name="Hahn C."/>
            <person name="Resl P."/>
        </authorList>
    </citation>
    <scope>NUCLEOTIDE SEQUENCE [LARGE SCALE GENOMIC DNA]</scope>
    <source>
        <strain evidence="2">EGGRZ-B1_66</strain>
        <tissue evidence="2">Body</tissue>
    </source>
</reference>
<gene>
    <name evidence="2" type="primary">TBPL1_3</name>
    <name evidence="2" type="ORF">Ciccas_013353</name>
</gene>
<feature type="region of interest" description="Disordered" evidence="1">
    <location>
        <begin position="161"/>
        <end position="196"/>
    </location>
</feature>
<evidence type="ECO:0000256" key="1">
    <source>
        <dbReference type="SAM" id="MobiDB-lite"/>
    </source>
</evidence>
<feature type="compositionally biased region" description="Basic residues" evidence="1">
    <location>
        <begin position="58"/>
        <end position="68"/>
    </location>
</feature>
<protein>
    <submittedName>
        <fullName evidence="2">TATA box-binding protein-like protein 1</fullName>
    </submittedName>
</protein>
<sequence length="264" mass="29578">MNIHGSTSLKLFSTGRMVIMGSSMDSIQEIVSTLVPMAAKHQTDEPVSEDDEYYYRNNKGRKSKRRHRRDESPDGFSDSEPEEAASNGGSDSHMRNWSTRRALKDAKKNMLPQLPKEVIAAELDNDYFVDYDDEDNSDLEGLRGDDSDAEEEALMKRRIMRGETLDDYDSSDDEQPRPTASQNQDHAPTVREMESRKVLRPAPLQTIRLINSQQGLDQASKKALCSSTKVAKIISFNDSSASLPTPSILVRPAQLPALNDLETD</sequence>
<comment type="caution">
    <text evidence="2">The sequence shown here is derived from an EMBL/GenBank/DDBJ whole genome shotgun (WGS) entry which is preliminary data.</text>
</comment>
<organism evidence="2 3">
    <name type="scientific">Cichlidogyrus casuarinus</name>
    <dbReference type="NCBI Taxonomy" id="1844966"/>
    <lineage>
        <taxon>Eukaryota</taxon>
        <taxon>Metazoa</taxon>
        <taxon>Spiralia</taxon>
        <taxon>Lophotrochozoa</taxon>
        <taxon>Platyhelminthes</taxon>
        <taxon>Monogenea</taxon>
        <taxon>Monopisthocotylea</taxon>
        <taxon>Dactylogyridea</taxon>
        <taxon>Ancyrocephalidae</taxon>
        <taxon>Cichlidogyrus</taxon>
    </lineage>
</organism>
<evidence type="ECO:0000313" key="2">
    <source>
        <dbReference type="EMBL" id="KAL3308121.1"/>
    </source>
</evidence>
<dbReference type="EMBL" id="JBJKFK010005817">
    <property type="protein sequence ID" value="KAL3308121.1"/>
    <property type="molecule type" value="Genomic_DNA"/>
</dbReference>
<proteinExistence type="predicted"/>
<dbReference type="AlphaFoldDB" id="A0ABD2PQW3"/>
<dbReference type="Proteomes" id="UP001626550">
    <property type="component" value="Unassembled WGS sequence"/>
</dbReference>
<evidence type="ECO:0000313" key="3">
    <source>
        <dbReference type="Proteomes" id="UP001626550"/>
    </source>
</evidence>
<name>A0ABD2PQW3_9PLAT</name>
<accession>A0ABD2PQW3</accession>